<proteinExistence type="predicted"/>
<sequence>PRAGHDLCKAQSEAHPSTIPPGPQQNHFIKRETAAFIPGHRGVLRWTPVKEPSCLQPPSQVNAQQHQTRVSHPR</sequence>
<evidence type="ECO:0000313" key="1">
    <source>
        <dbReference type="EMBL" id="KAJ9087417.1"/>
    </source>
</evidence>
<comment type="caution">
    <text evidence="1">The sequence shown here is derived from an EMBL/GenBank/DDBJ whole genome shotgun (WGS) entry which is preliminary data.</text>
</comment>
<gene>
    <name evidence="1" type="ORF">DSO57_1033553</name>
</gene>
<keyword evidence="2" id="KW-1185">Reference proteome</keyword>
<protein>
    <submittedName>
        <fullName evidence="1">Uncharacterized protein</fullName>
    </submittedName>
</protein>
<organism evidence="1 2">
    <name type="scientific">Entomophthora muscae</name>
    <dbReference type="NCBI Taxonomy" id="34485"/>
    <lineage>
        <taxon>Eukaryota</taxon>
        <taxon>Fungi</taxon>
        <taxon>Fungi incertae sedis</taxon>
        <taxon>Zoopagomycota</taxon>
        <taxon>Entomophthoromycotina</taxon>
        <taxon>Entomophthoromycetes</taxon>
        <taxon>Entomophthorales</taxon>
        <taxon>Entomophthoraceae</taxon>
        <taxon>Entomophthora</taxon>
    </lineage>
</organism>
<accession>A0ACC2UKW9</accession>
<dbReference type="EMBL" id="QTSX02000266">
    <property type="protein sequence ID" value="KAJ9087417.1"/>
    <property type="molecule type" value="Genomic_DNA"/>
</dbReference>
<reference evidence="1" key="1">
    <citation type="submission" date="2022-04" db="EMBL/GenBank/DDBJ databases">
        <title>Genome of the entomopathogenic fungus Entomophthora muscae.</title>
        <authorList>
            <person name="Elya C."/>
            <person name="Lovett B.R."/>
            <person name="Lee E."/>
            <person name="Macias A.M."/>
            <person name="Hajek A.E."/>
            <person name="De Bivort B.L."/>
            <person name="Kasson M.T."/>
            <person name="De Fine Licht H.H."/>
            <person name="Stajich J.E."/>
        </authorList>
    </citation>
    <scope>NUCLEOTIDE SEQUENCE</scope>
    <source>
        <strain evidence="1">Berkeley</strain>
    </source>
</reference>
<name>A0ACC2UKW9_9FUNG</name>
<dbReference type="Proteomes" id="UP001165960">
    <property type="component" value="Unassembled WGS sequence"/>
</dbReference>
<evidence type="ECO:0000313" key="2">
    <source>
        <dbReference type="Proteomes" id="UP001165960"/>
    </source>
</evidence>
<feature type="non-terminal residue" evidence="1">
    <location>
        <position position="1"/>
    </location>
</feature>